<gene>
    <name evidence="3" type="ORF">IQ266_18930</name>
</gene>
<evidence type="ECO:0000259" key="2">
    <source>
        <dbReference type="SMART" id="SM00894"/>
    </source>
</evidence>
<feature type="signal peptide" evidence="1">
    <location>
        <begin position="1"/>
        <end position="21"/>
    </location>
</feature>
<protein>
    <submittedName>
        <fullName evidence="3">Excalibur calcium-binding domain-containing protein</fullName>
    </submittedName>
</protein>
<proteinExistence type="predicted"/>
<comment type="caution">
    <text evidence="3">The sequence shown here is derived from an EMBL/GenBank/DDBJ whole genome shotgun (WGS) entry which is preliminary data.</text>
</comment>
<sequence>MRSILAIAAITALLLPAVAIAATNPPFFVEGTCKELNKQGWGNFPEGDPNYTAKRDRDNDGIACEF</sequence>
<evidence type="ECO:0000313" key="3">
    <source>
        <dbReference type="EMBL" id="MBE9031813.1"/>
    </source>
</evidence>
<reference evidence="3" key="1">
    <citation type="submission" date="2020-10" db="EMBL/GenBank/DDBJ databases">
        <authorList>
            <person name="Castelo-Branco R."/>
            <person name="Eusebio N."/>
            <person name="Adriana R."/>
            <person name="Vieira A."/>
            <person name="Brugerolle De Fraissinette N."/>
            <person name="Rezende De Castro R."/>
            <person name="Schneider M.P."/>
            <person name="Vasconcelos V."/>
            <person name="Leao P.N."/>
        </authorList>
    </citation>
    <scope>NUCLEOTIDE SEQUENCE</scope>
    <source>
        <strain evidence="3">LEGE 11480</strain>
    </source>
</reference>
<evidence type="ECO:0000256" key="1">
    <source>
        <dbReference type="SAM" id="SignalP"/>
    </source>
</evidence>
<dbReference type="RefSeq" id="WP_405127635.1">
    <property type="nucleotide sequence ID" value="NZ_JADEXQ010000076.1"/>
</dbReference>
<dbReference type="InterPro" id="IPR008613">
    <property type="entry name" value="Excalibur_Ca-bd_domain"/>
</dbReference>
<feature type="domain" description="Excalibur calcium-binding" evidence="2">
    <location>
        <begin position="32"/>
        <end position="65"/>
    </location>
</feature>
<dbReference type="Proteomes" id="UP000625316">
    <property type="component" value="Unassembled WGS sequence"/>
</dbReference>
<dbReference type="EMBL" id="JADEXQ010000076">
    <property type="protein sequence ID" value="MBE9031813.1"/>
    <property type="molecule type" value="Genomic_DNA"/>
</dbReference>
<evidence type="ECO:0000313" key="4">
    <source>
        <dbReference type="Proteomes" id="UP000625316"/>
    </source>
</evidence>
<keyword evidence="4" id="KW-1185">Reference proteome</keyword>
<accession>A0A928VNF9</accession>
<feature type="chain" id="PRO_5038034061" evidence="1">
    <location>
        <begin position="22"/>
        <end position="66"/>
    </location>
</feature>
<dbReference type="SMART" id="SM00894">
    <property type="entry name" value="Excalibur"/>
    <property type="match status" value="1"/>
</dbReference>
<organism evidence="3 4">
    <name type="scientific">Romeriopsis navalis LEGE 11480</name>
    <dbReference type="NCBI Taxonomy" id="2777977"/>
    <lineage>
        <taxon>Bacteria</taxon>
        <taxon>Bacillati</taxon>
        <taxon>Cyanobacteriota</taxon>
        <taxon>Cyanophyceae</taxon>
        <taxon>Leptolyngbyales</taxon>
        <taxon>Leptolyngbyaceae</taxon>
        <taxon>Romeriopsis</taxon>
        <taxon>Romeriopsis navalis</taxon>
    </lineage>
</organism>
<dbReference type="AlphaFoldDB" id="A0A928VNF9"/>
<name>A0A928VNF9_9CYAN</name>
<keyword evidence="1" id="KW-0732">Signal</keyword>
<dbReference type="Pfam" id="PF05901">
    <property type="entry name" value="Excalibur"/>
    <property type="match status" value="1"/>
</dbReference>